<evidence type="ECO:0000313" key="1">
    <source>
        <dbReference type="EMBL" id="AWB66323.1"/>
    </source>
</evidence>
<dbReference type="AlphaFoldDB" id="A0A2S0VQ49"/>
<dbReference type="KEGG" id="cate:C2869_07700"/>
<dbReference type="EMBL" id="CP026604">
    <property type="protein sequence ID" value="AWB66323.1"/>
    <property type="molecule type" value="Genomic_DNA"/>
</dbReference>
<evidence type="ECO:0008006" key="3">
    <source>
        <dbReference type="Google" id="ProtNLM"/>
    </source>
</evidence>
<name>A0A2S0VQ49_9ALTE</name>
<proteinExistence type="predicted"/>
<dbReference type="RefSeq" id="WP_108602393.1">
    <property type="nucleotide sequence ID" value="NZ_CP026604.1"/>
</dbReference>
<dbReference type="OrthoDB" id="5625686at2"/>
<protein>
    <recommendedName>
        <fullName evidence="3">Cysteine-rich CWC</fullName>
    </recommendedName>
</protein>
<gene>
    <name evidence="1" type="ORF">C2869_07700</name>
</gene>
<keyword evidence="2" id="KW-1185">Reference proteome</keyword>
<reference evidence="1 2" key="1">
    <citation type="submission" date="2018-01" db="EMBL/GenBank/DDBJ databases">
        <title>Genome sequence of a Cantenovulum-like bacteria.</title>
        <authorList>
            <person name="Tan W.R."/>
            <person name="Lau N.-S."/>
            <person name="Go F."/>
            <person name="Amirul A.-A.A."/>
        </authorList>
    </citation>
    <scope>NUCLEOTIDE SEQUENCE [LARGE SCALE GENOMIC DNA]</scope>
    <source>
        <strain evidence="1 2">CCB-QB4</strain>
    </source>
</reference>
<dbReference type="Proteomes" id="UP000244441">
    <property type="component" value="Chromosome"/>
</dbReference>
<organism evidence="1 2">
    <name type="scientific">Saccharobesus litoralis</name>
    <dbReference type="NCBI Taxonomy" id="2172099"/>
    <lineage>
        <taxon>Bacteria</taxon>
        <taxon>Pseudomonadati</taxon>
        <taxon>Pseudomonadota</taxon>
        <taxon>Gammaproteobacteria</taxon>
        <taxon>Alteromonadales</taxon>
        <taxon>Alteromonadaceae</taxon>
        <taxon>Saccharobesus</taxon>
    </lineage>
</organism>
<dbReference type="InterPro" id="IPR032720">
    <property type="entry name" value="Cys_rich_CWC"/>
</dbReference>
<evidence type="ECO:0000313" key="2">
    <source>
        <dbReference type="Proteomes" id="UP000244441"/>
    </source>
</evidence>
<dbReference type="Pfam" id="PF14375">
    <property type="entry name" value="Cys_rich_CWC"/>
    <property type="match status" value="1"/>
</dbReference>
<sequence length="73" mass="8019">MSQTEYVSPEKCPLCNQANFCGNLSNDDSKPCWCMDDNISFPGELLQLVPSEAQGKACICKACAQKFQQVKAL</sequence>
<accession>A0A2S0VQ49</accession>